<feature type="compositionally biased region" description="Basic and acidic residues" evidence="1">
    <location>
        <begin position="97"/>
        <end position="108"/>
    </location>
</feature>
<organism evidence="2 3">
    <name type="scientific">Riccia fluitans</name>
    <dbReference type="NCBI Taxonomy" id="41844"/>
    <lineage>
        <taxon>Eukaryota</taxon>
        <taxon>Viridiplantae</taxon>
        <taxon>Streptophyta</taxon>
        <taxon>Embryophyta</taxon>
        <taxon>Marchantiophyta</taxon>
        <taxon>Marchantiopsida</taxon>
        <taxon>Marchantiidae</taxon>
        <taxon>Marchantiales</taxon>
        <taxon>Ricciaceae</taxon>
        <taxon>Riccia</taxon>
    </lineage>
</organism>
<accession>A0ABD1Y931</accession>
<keyword evidence="3" id="KW-1185">Reference proteome</keyword>
<proteinExistence type="predicted"/>
<dbReference type="EMBL" id="JBHFFA010000006">
    <property type="protein sequence ID" value="KAL2623263.1"/>
    <property type="molecule type" value="Genomic_DNA"/>
</dbReference>
<evidence type="ECO:0000313" key="3">
    <source>
        <dbReference type="Proteomes" id="UP001605036"/>
    </source>
</evidence>
<name>A0ABD1Y931_9MARC</name>
<dbReference type="Proteomes" id="UP001605036">
    <property type="component" value="Unassembled WGS sequence"/>
</dbReference>
<gene>
    <name evidence="2" type="ORF">R1flu_003468</name>
</gene>
<evidence type="ECO:0000256" key="1">
    <source>
        <dbReference type="SAM" id="MobiDB-lite"/>
    </source>
</evidence>
<dbReference type="AlphaFoldDB" id="A0ABD1Y931"/>
<sequence length="108" mass="11951">MPPGRPRAPNNLSQIQTFTKVLHSSNGRPIIVFASAFHTFQFFTQLFLRPRSRSHGRTSIGCCSIPAATATLEDRSSRVQQRIPSQSSTPLGIGEKSASKHFEADPWN</sequence>
<evidence type="ECO:0000313" key="2">
    <source>
        <dbReference type="EMBL" id="KAL2623263.1"/>
    </source>
</evidence>
<comment type="caution">
    <text evidence="2">The sequence shown here is derived from an EMBL/GenBank/DDBJ whole genome shotgun (WGS) entry which is preliminary data.</text>
</comment>
<feature type="compositionally biased region" description="Polar residues" evidence="1">
    <location>
        <begin position="78"/>
        <end position="90"/>
    </location>
</feature>
<feature type="region of interest" description="Disordered" evidence="1">
    <location>
        <begin position="73"/>
        <end position="108"/>
    </location>
</feature>
<protein>
    <submittedName>
        <fullName evidence="2">Uncharacterized protein</fullName>
    </submittedName>
</protein>
<reference evidence="2 3" key="1">
    <citation type="submission" date="2024-09" db="EMBL/GenBank/DDBJ databases">
        <title>Chromosome-scale assembly of Riccia fluitans.</title>
        <authorList>
            <person name="Paukszto L."/>
            <person name="Sawicki J."/>
            <person name="Karawczyk K."/>
            <person name="Piernik-Szablinska J."/>
            <person name="Szczecinska M."/>
            <person name="Mazdziarz M."/>
        </authorList>
    </citation>
    <scope>NUCLEOTIDE SEQUENCE [LARGE SCALE GENOMIC DNA]</scope>
    <source>
        <strain evidence="2">Rf_01</strain>
        <tissue evidence="2">Aerial parts of the thallus</tissue>
    </source>
</reference>